<proteinExistence type="predicted"/>
<dbReference type="eggNOG" id="COG0823">
    <property type="taxonomic scope" value="Bacteria"/>
</dbReference>
<sequence>MKKILMGLSVLLLSATAMAQYAGHGVDSVSEATLKKYTPPALDPIMANKLKKMFDVGSPGMGILSPDKKTLYFTWRITGITQVWKIDGPKSFPIQLTSGNDAVTIRAVAPNGKYLIISKDLNGQENPGLFRLDIKTGQIDELFRKEKVQAHFAFVTDDSAYMYYIANDRTPDSYSTYKMKLSDKSVETIYEGQGAWYLADQRRNGERLLFVKYNGARQNEYYDYNPKTKEMTPVVGQGEQEEYDVSYAAKENQYLVLSNKSTDFKRLYLMDEKKQMKPLTKEMNAEIEGFSIDQKYTRIIYGISREGYSEIGALDAKTFKPIAIPKLPIKDAKVDHIFNGTTTRDGRVTIFGVITSKAPRLAYSYDWGTKKVTQWLLPSAPEVDLSKFVAAELMSYDSRDGVKIPMFVRFPEKCRLDNKNRENCPVVVHFHGGPEGQSQPGFSTFAQSFVDEGFIFVEPNVRGSDGYGKKWISMDDGPKREDVIGDIEDAALWIKSNWKHNSGVAPKVGVMGWSYGGYSTLMAMTKFAGSYEAGVALVGMSNLVSFLNNTAPYRRILRISEYGDPVKDKESLMRLSPVTYVDRVKSPLMVIQGANDPRVPVGEALQIHETLLKRKIPSELIIFADEGHGSAKKDNQVLEIGHTIEFLKKHLK</sequence>
<dbReference type="Gene3D" id="2.120.10.30">
    <property type="entry name" value="TolB, C-terminal domain"/>
    <property type="match status" value="1"/>
</dbReference>
<feature type="domain" description="Peptidase S9 prolyl oligopeptidase catalytic" evidence="3">
    <location>
        <begin position="441"/>
        <end position="652"/>
    </location>
</feature>
<dbReference type="SUPFAM" id="SSF53474">
    <property type="entry name" value="alpha/beta-Hydrolases"/>
    <property type="match status" value="1"/>
</dbReference>
<dbReference type="InterPro" id="IPR023302">
    <property type="entry name" value="Pept_S9A_N"/>
</dbReference>
<dbReference type="HOGENOM" id="CLU_008615_3_2_7"/>
<dbReference type="Pfam" id="PF02897">
    <property type="entry name" value="Peptidase_S9_N"/>
    <property type="match status" value="1"/>
</dbReference>
<dbReference type="Pfam" id="PF00326">
    <property type="entry name" value="Peptidase_S9"/>
    <property type="match status" value="1"/>
</dbReference>
<dbReference type="InterPro" id="IPR011042">
    <property type="entry name" value="6-blade_b-propeller_TolB-like"/>
</dbReference>
<dbReference type="STRING" id="1184267.A11Q_1061"/>
<dbReference type="Proteomes" id="UP000012040">
    <property type="component" value="Chromosome"/>
</dbReference>
<dbReference type="MEROPS" id="S09.A77"/>
<dbReference type="AlphaFoldDB" id="M4V7A4"/>
<dbReference type="KEGG" id="bex:A11Q_1061"/>
<dbReference type="InterPro" id="IPR029058">
    <property type="entry name" value="AB_hydrolase_fold"/>
</dbReference>
<gene>
    <name evidence="5" type="ORF">A11Q_1061</name>
</gene>
<dbReference type="GO" id="GO:0004252">
    <property type="term" value="F:serine-type endopeptidase activity"/>
    <property type="evidence" value="ECO:0007669"/>
    <property type="project" value="InterPro"/>
</dbReference>
<dbReference type="OrthoDB" id="4269629at2"/>
<dbReference type="PANTHER" id="PTHR42776">
    <property type="entry name" value="SERINE PEPTIDASE S9 FAMILY MEMBER"/>
    <property type="match status" value="1"/>
</dbReference>
<feature type="signal peptide" evidence="2">
    <location>
        <begin position="1"/>
        <end position="19"/>
    </location>
</feature>
<evidence type="ECO:0000256" key="1">
    <source>
        <dbReference type="ARBA" id="ARBA00022801"/>
    </source>
</evidence>
<protein>
    <recommendedName>
        <fullName evidence="7">Peptidase S9 prolyl oligopeptidase catalytic domain-containing protein</fullName>
    </recommendedName>
</protein>
<feature type="chain" id="PRO_5004059983" description="Peptidase S9 prolyl oligopeptidase catalytic domain-containing protein" evidence="2">
    <location>
        <begin position="20"/>
        <end position="652"/>
    </location>
</feature>
<dbReference type="GO" id="GO:0006508">
    <property type="term" value="P:proteolysis"/>
    <property type="evidence" value="ECO:0007669"/>
    <property type="project" value="InterPro"/>
</dbReference>
<dbReference type="EMBL" id="CP003537">
    <property type="protein sequence ID" value="AGH95277.1"/>
    <property type="molecule type" value="Genomic_DNA"/>
</dbReference>
<evidence type="ECO:0000259" key="3">
    <source>
        <dbReference type="Pfam" id="PF00326"/>
    </source>
</evidence>
<feature type="domain" description="Peptidase S9A N-terminal" evidence="4">
    <location>
        <begin position="106"/>
        <end position="320"/>
    </location>
</feature>
<dbReference type="SUPFAM" id="SSF50993">
    <property type="entry name" value="Peptidase/esterase 'gauge' domain"/>
    <property type="match status" value="1"/>
</dbReference>
<name>M4V7A4_9BACT</name>
<evidence type="ECO:0000313" key="5">
    <source>
        <dbReference type="EMBL" id="AGH95277.1"/>
    </source>
</evidence>
<evidence type="ECO:0000313" key="6">
    <source>
        <dbReference type="Proteomes" id="UP000012040"/>
    </source>
</evidence>
<reference evidence="5 6" key="1">
    <citation type="journal article" date="2013" name="ISME J.">
        <title>By their genes ye shall know them: genomic signatures of predatory bacteria.</title>
        <authorList>
            <person name="Pasternak Z."/>
            <person name="Pietrokovski S."/>
            <person name="Rotem O."/>
            <person name="Gophna U."/>
            <person name="Lurie-Weinberger M.N."/>
            <person name="Jurkevitch E."/>
        </authorList>
    </citation>
    <scope>NUCLEOTIDE SEQUENCE [LARGE SCALE GENOMIC DNA]</scope>
    <source>
        <strain evidence="5 6">JSS</strain>
    </source>
</reference>
<dbReference type="InterPro" id="IPR001375">
    <property type="entry name" value="Peptidase_S9_cat"/>
</dbReference>
<evidence type="ECO:0008006" key="7">
    <source>
        <dbReference type="Google" id="ProtNLM"/>
    </source>
</evidence>
<keyword evidence="1" id="KW-0378">Hydrolase</keyword>
<evidence type="ECO:0000256" key="2">
    <source>
        <dbReference type="SAM" id="SignalP"/>
    </source>
</evidence>
<dbReference type="PATRIC" id="fig|1184267.3.peg.1075"/>
<dbReference type="RefSeq" id="WP_015469767.1">
    <property type="nucleotide sequence ID" value="NC_020813.1"/>
</dbReference>
<dbReference type="PANTHER" id="PTHR42776:SF27">
    <property type="entry name" value="DIPEPTIDYL PEPTIDASE FAMILY MEMBER 6"/>
    <property type="match status" value="1"/>
</dbReference>
<keyword evidence="2" id="KW-0732">Signal</keyword>
<dbReference type="eggNOG" id="COG1506">
    <property type="taxonomic scope" value="Bacteria"/>
</dbReference>
<organism evidence="5 6">
    <name type="scientific">Pseudobdellovibrio exovorus JSS</name>
    <dbReference type="NCBI Taxonomy" id="1184267"/>
    <lineage>
        <taxon>Bacteria</taxon>
        <taxon>Pseudomonadati</taxon>
        <taxon>Bdellovibrionota</taxon>
        <taxon>Bdellovibrionia</taxon>
        <taxon>Bdellovibrionales</taxon>
        <taxon>Pseudobdellovibrionaceae</taxon>
        <taxon>Pseudobdellovibrio</taxon>
    </lineage>
</organism>
<keyword evidence="6" id="KW-1185">Reference proteome</keyword>
<dbReference type="Gene3D" id="3.40.50.1820">
    <property type="entry name" value="alpha/beta hydrolase"/>
    <property type="match status" value="1"/>
</dbReference>
<accession>M4V7A4</accession>
<evidence type="ECO:0000259" key="4">
    <source>
        <dbReference type="Pfam" id="PF02897"/>
    </source>
</evidence>